<dbReference type="PANTHER" id="PTHR43434">
    <property type="entry name" value="PHOSPHOGLYCOLATE PHOSPHATASE"/>
    <property type="match status" value="1"/>
</dbReference>
<dbReference type="Gene3D" id="3.40.50.1000">
    <property type="entry name" value="HAD superfamily/HAD-like"/>
    <property type="match status" value="1"/>
</dbReference>
<dbReference type="EC" id="3.1.3.18" evidence="4"/>
<comment type="caution">
    <text evidence="6">The sequence shown here is derived from an EMBL/GenBank/DDBJ whole genome shotgun (WGS) entry which is preliminary data.</text>
</comment>
<keyword evidence="7" id="KW-1185">Reference proteome</keyword>
<accession>A0ABV2LRG4</accession>
<evidence type="ECO:0000256" key="1">
    <source>
        <dbReference type="ARBA" id="ARBA00000830"/>
    </source>
</evidence>
<feature type="transmembrane region" description="Helical" evidence="5">
    <location>
        <begin position="72"/>
        <end position="94"/>
    </location>
</feature>
<dbReference type="NCBIfam" id="TIGR01549">
    <property type="entry name" value="HAD-SF-IA-v1"/>
    <property type="match status" value="1"/>
</dbReference>
<gene>
    <name evidence="6" type="ORF">ABID46_000737</name>
</gene>
<name>A0ABV2LRG4_9FLAO</name>
<evidence type="ECO:0000256" key="5">
    <source>
        <dbReference type="SAM" id="Phobius"/>
    </source>
</evidence>
<comment type="pathway">
    <text evidence="2">Organic acid metabolism; glycolate biosynthesis; glycolate from 2-phosphoglycolate: step 1/1.</text>
</comment>
<keyword evidence="5" id="KW-0472">Membrane</keyword>
<dbReference type="PRINTS" id="PR00413">
    <property type="entry name" value="HADHALOGNASE"/>
</dbReference>
<dbReference type="PROSITE" id="PS01228">
    <property type="entry name" value="COF_1"/>
    <property type="match status" value="1"/>
</dbReference>
<evidence type="ECO:0000256" key="4">
    <source>
        <dbReference type="ARBA" id="ARBA00013078"/>
    </source>
</evidence>
<keyword evidence="5" id="KW-1133">Transmembrane helix</keyword>
<dbReference type="EMBL" id="JBEPMO010000003">
    <property type="protein sequence ID" value="MET3731170.1"/>
    <property type="molecule type" value="Genomic_DNA"/>
</dbReference>
<dbReference type="InterPro" id="IPR023198">
    <property type="entry name" value="PGP-like_dom2"/>
</dbReference>
<feature type="transmembrane region" description="Helical" evidence="5">
    <location>
        <begin position="7"/>
        <end position="28"/>
    </location>
</feature>
<dbReference type="SFLD" id="SFLDS00003">
    <property type="entry name" value="Haloacid_Dehalogenase"/>
    <property type="match status" value="1"/>
</dbReference>
<dbReference type="PANTHER" id="PTHR43434:SF1">
    <property type="entry name" value="PHOSPHOGLYCOLATE PHOSPHATASE"/>
    <property type="match status" value="1"/>
</dbReference>
<dbReference type="InterPro" id="IPR023214">
    <property type="entry name" value="HAD_sf"/>
</dbReference>
<protein>
    <recommendedName>
        <fullName evidence="4">phosphoglycolate phosphatase</fullName>
        <ecNumber evidence="4">3.1.3.18</ecNumber>
    </recommendedName>
</protein>
<keyword evidence="5" id="KW-0812">Transmembrane</keyword>
<comment type="catalytic activity">
    <reaction evidence="1">
        <text>2-phosphoglycolate + H2O = glycolate + phosphate</text>
        <dbReference type="Rhea" id="RHEA:14369"/>
        <dbReference type="ChEBI" id="CHEBI:15377"/>
        <dbReference type="ChEBI" id="CHEBI:29805"/>
        <dbReference type="ChEBI" id="CHEBI:43474"/>
        <dbReference type="ChEBI" id="CHEBI:58033"/>
        <dbReference type="EC" id="3.1.3.18"/>
    </reaction>
</comment>
<proteinExistence type="inferred from homology"/>
<dbReference type="SFLD" id="SFLDG01129">
    <property type="entry name" value="C1.5:_HAD__Beta-PGM__Phosphata"/>
    <property type="match status" value="1"/>
</dbReference>
<dbReference type="Gene3D" id="1.10.150.240">
    <property type="entry name" value="Putative phosphatase, domain 2"/>
    <property type="match status" value="1"/>
</dbReference>
<dbReference type="InterPro" id="IPR006439">
    <property type="entry name" value="HAD-SF_hydro_IA"/>
</dbReference>
<dbReference type="RefSeq" id="WP_354507179.1">
    <property type="nucleotide sequence ID" value="NZ_JBEPMO010000003.1"/>
</dbReference>
<dbReference type="InterPro" id="IPR041492">
    <property type="entry name" value="HAD_2"/>
</dbReference>
<dbReference type="InterPro" id="IPR050155">
    <property type="entry name" value="HAD-like_hydrolase_sf"/>
</dbReference>
<feature type="transmembrane region" description="Helical" evidence="5">
    <location>
        <begin position="40"/>
        <end position="65"/>
    </location>
</feature>
<reference evidence="6 7" key="1">
    <citation type="submission" date="2024-06" db="EMBL/GenBank/DDBJ databases">
        <title>Genomic Encyclopedia of Type Strains, Phase IV (KMG-IV): sequencing the most valuable type-strain genomes for metagenomic binning, comparative biology and taxonomic classification.</title>
        <authorList>
            <person name="Goeker M."/>
        </authorList>
    </citation>
    <scope>NUCLEOTIDE SEQUENCE [LARGE SCALE GENOMIC DNA]</scope>
    <source>
        <strain evidence="6 7">DSM 29388</strain>
    </source>
</reference>
<sequence length="344" mass="39784">MQKLLYWAKVWFVTIFLSCLINVLILTFKDFGLDNFLTSYFLFVIISVIYSTPTFIILGLILFLYKSKNTQILRYILSALSLIGISLTFYFLGFDVIKDGFISDAYIMYIYMVVMVASIFYFRIHSTPKIKLIIFDLDGTLLNTYEDLGNSVNYVLAKYGFPTHELELYRTFIGNGIDNLLKTCLPENFHDEVKFQQIRKEFVTHYEAHKYDLTRPYDGIQELLQELQAREFKLAIASNKYHEATVNLVKRYFPSISFDVVLGHRIGEAKKPNPSILMQIMNETQINQEKTLFVGDSGVDMMTASNADVKSIGVTWGFRTEEELRNHAASKIIHQPLNLLKLIN</sequence>
<evidence type="ECO:0000313" key="7">
    <source>
        <dbReference type="Proteomes" id="UP001549146"/>
    </source>
</evidence>
<dbReference type="SUPFAM" id="SSF56784">
    <property type="entry name" value="HAD-like"/>
    <property type="match status" value="1"/>
</dbReference>
<evidence type="ECO:0000256" key="2">
    <source>
        <dbReference type="ARBA" id="ARBA00004818"/>
    </source>
</evidence>
<evidence type="ECO:0000313" key="6">
    <source>
        <dbReference type="EMBL" id="MET3731170.1"/>
    </source>
</evidence>
<dbReference type="Pfam" id="PF13419">
    <property type="entry name" value="HAD_2"/>
    <property type="match status" value="1"/>
</dbReference>
<evidence type="ECO:0000256" key="3">
    <source>
        <dbReference type="ARBA" id="ARBA00006171"/>
    </source>
</evidence>
<comment type="similarity">
    <text evidence="3">Belongs to the HAD-like hydrolase superfamily. CbbY/CbbZ/Gph/YieH family.</text>
</comment>
<feature type="transmembrane region" description="Helical" evidence="5">
    <location>
        <begin position="106"/>
        <end position="124"/>
    </location>
</feature>
<dbReference type="InterPro" id="IPR036412">
    <property type="entry name" value="HAD-like_sf"/>
</dbReference>
<organism evidence="6 7">
    <name type="scientific">Moheibacter stercoris</name>
    <dbReference type="NCBI Taxonomy" id="1628251"/>
    <lineage>
        <taxon>Bacteria</taxon>
        <taxon>Pseudomonadati</taxon>
        <taxon>Bacteroidota</taxon>
        <taxon>Flavobacteriia</taxon>
        <taxon>Flavobacteriales</taxon>
        <taxon>Weeksellaceae</taxon>
        <taxon>Moheibacter</taxon>
    </lineage>
</organism>
<dbReference type="SFLD" id="SFLDG01135">
    <property type="entry name" value="C1.5.6:_HAD__Beta-PGM__Phospha"/>
    <property type="match status" value="1"/>
</dbReference>
<dbReference type="Proteomes" id="UP001549146">
    <property type="component" value="Unassembled WGS sequence"/>
</dbReference>